<evidence type="ECO:0000313" key="3">
    <source>
        <dbReference type="Proteomes" id="UP000000845"/>
    </source>
</evidence>
<protein>
    <submittedName>
        <fullName evidence="2">GCN5-related N-acetyltransferase</fullName>
    </submittedName>
</protein>
<dbReference type="KEGG" id="str:Sterm_2893"/>
<sequence length="204" mass="23000">MEIIIKPLTEELAADYFDFLDNRAFTDNSPWGGCYCTGWQMTKEQEKTELLDKMEEGFSYGDENFVRVLREIVIRQITSKALQGYLAYVDGISIGWCNANSKANFPLESANGFRLYAPAEKKEKAVVCFEISPEYRGKGVATALLNRAVADAKAEGYVAVEGFPQIHTERFEWDYTGPVSLFEKAGFTAITKQDGSIIMRKELK</sequence>
<dbReference type="Proteomes" id="UP000000845">
    <property type="component" value="Chromosome"/>
</dbReference>
<proteinExistence type="predicted"/>
<organism evidence="2 3">
    <name type="scientific">Sebaldella termitidis (strain ATCC 33386 / NCTC 11300)</name>
    <dbReference type="NCBI Taxonomy" id="526218"/>
    <lineage>
        <taxon>Bacteria</taxon>
        <taxon>Fusobacteriati</taxon>
        <taxon>Fusobacteriota</taxon>
        <taxon>Fusobacteriia</taxon>
        <taxon>Fusobacteriales</taxon>
        <taxon>Leptotrichiaceae</taxon>
        <taxon>Sebaldella</taxon>
    </lineage>
</organism>
<dbReference type="EMBL" id="CP001739">
    <property type="protein sequence ID" value="ACZ09737.1"/>
    <property type="molecule type" value="Genomic_DNA"/>
</dbReference>
<evidence type="ECO:0000313" key="2">
    <source>
        <dbReference type="EMBL" id="ACZ09737.1"/>
    </source>
</evidence>
<dbReference type="eggNOG" id="COG1246">
    <property type="taxonomic scope" value="Bacteria"/>
</dbReference>
<evidence type="ECO:0000259" key="1">
    <source>
        <dbReference type="PROSITE" id="PS51186"/>
    </source>
</evidence>
<reference evidence="3" key="1">
    <citation type="submission" date="2009-09" db="EMBL/GenBank/DDBJ databases">
        <title>The complete chromosome of Sebaldella termitidis ATCC 33386.</title>
        <authorList>
            <consortium name="US DOE Joint Genome Institute (JGI-PGF)"/>
            <person name="Lucas S."/>
            <person name="Copeland A."/>
            <person name="Lapidus A."/>
            <person name="Glavina del Rio T."/>
            <person name="Dalin E."/>
            <person name="Tice H."/>
            <person name="Bruce D."/>
            <person name="Goodwin L."/>
            <person name="Pitluck S."/>
            <person name="Kyrpides N."/>
            <person name="Mavromatis K."/>
            <person name="Ivanova N."/>
            <person name="Mikhailova N."/>
            <person name="Sims D."/>
            <person name="Meincke L."/>
            <person name="Brettin T."/>
            <person name="Detter J.C."/>
            <person name="Han C."/>
            <person name="Larimer F."/>
            <person name="Land M."/>
            <person name="Hauser L."/>
            <person name="Markowitz V."/>
            <person name="Cheng J.F."/>
            <person name="Hugenholtz P."/>
            <person name="Woyke T."/>
            <person name="Wu D."/>
            <person name="Eisen J.A."/>
        </authorList>
    </citation>
    <scope>NUCLEOTIDE SEQUENCE [LARGE SCALE GENOMIC DNA]</scope>
    <source>
        <strain evidence="3">ATCC 33386 / NCTC 11300</strain>
    </source>
</reference>
<keyword evidence="3" id="KW-1185">Reference proteome</keyword>
<dbReference type="STRING" id="526218.Sterm_2893"/>
<dbReference type="HOGENOM" id="CLU_105867_1_0_0"/>
<dbReference type="GO" id="GO:0016747">
    <property type="term" value="F:acyltransferase activity, transferring groups other than amino-acyl groups"/>
    <property type="evidence" value="ECO:0007669"/>
    <property type="project" value="InterPro"/>
</dbReference>
<dbReference type="Pfam" id="PF00583">
    <property type="entry name" value="Acetyltransf_1"/>
    <property type="match status" value="1"/>
</dbReference>
<dbReference type="PROSITE" id="PS51186">
    <property type="entry name" value="GNAT"/>
    <property type="match status" value="1"/>
</dbReference>
<dbReference type="RefSeq" id="WP_012862319.1">
    <property type="nucleotide sequence ID" value="NC_013517.1"/>
</dbReference>
<dbReference type="Gene3D" id="3.40.630.30">
    <property type="match status" value="1"/>
</dbReference>
<accession>D1AND3</accession>
<gene>
    <name evidence="2" type="ordered locus">Sterm_2893</name>
</gene>
<dbReference type="CDD" id="cd04301">
    <property type="entry name" value="NAT_SF"/>
    <property type="match status" value="1"/>
</dbReference>
<dbReference type="InterPro" id="IPR000182">
    <property type="entry name" value="GNAT_dom"/>
</dbReference>
<name>D1AND3_SEBTE</name>
<dbReference type="InterPro" id="IPR016181">
    <property type="entry name" value="Acyl_CoA_acyltransferase"/>
</dbReference>
<dbReference type="AlphaFoldDB" id="D1AND3"/>
<feature type="domain" description="N-acetyltransferase" evidence="1">
    <location>
        <begin position="36"/>
        <end position="204"/>
    </location>
</feature>
<reference evidence="2 3" key="2">
    <citation type="journal article" date="2010" name="Stand. Genomic Sci.">
        <title>Complete genome sequence of Sebaldella termitidis type strain (NCTC 11300).</title>
        <authorList>
            <person name="Harmon-Smith M."/>
            <person name="Celia L."/>
            <person name="Chertkov O."/>
            <person name="Lapidus A."/>
            <person name="Copeland A."/>
            <person name="Glavina Del Rio T."/>
            <person name="Nolan M."/>
            <person name="Lucas S."/>
            <person name="Tice H."/>
            <person name="Cheng J.F."/>
            <person name="Han C."/>
            <person name="Detter J.C."/>
            <person name="Bruce D."/>
            <person name="Goodwin L."/>
            <person name="Pitluck S."/>
            <person name="Pati A."/>
            <person name="Liolios K."/>
            <person name="Ivanova N."/>
            <person name="Mavromatis K."/>
            <person name="Mikhailova N."/>
            <person name="Chen A."/>
            <person name="Palaniappan K."/>
            <person name="Land M."/>
            <person name="Hauser L."/>
            <person name="Chang Y.J."/>
            <person name="Jeffries C.D."/>
            <person name="Brettin T."/>
            <person name="Goker M."/>
            <person name="Beck B."/>
            <person name="Bristow J."/>
            <person name="Eisen J.A."/>
            <person name="Markowitz V."/>
            <person name="Hugenholtz P."/>
            <person name="Kyrpides N.C."/>
            <person name="Klenk H.P."/>
            <person name="Chen F."/>
        </authorList>
    </citation>
    <scope>NUCLEOTIDE SEQUENCE [LARGE SCALE GENOMIC DNA]</scope>
    <source>
        <strain evidence="3">ATCC 33386 / NCTC 11300</strain>
    </source>
</reference>
<dbReference type="SUPFAM" id="SSF55729">
    <property type="entry name" value="Acyl-CoA N-acyltransferases (Nat)"/>
    <property type="match status" value="1"/>
</dbReference>